<dbReference type="Proteomes" id="UP000010792">
    <property type="component" value="Chromosome"/>
</dbReference>
<proteinExistence type="predicted"/>
<protein>
    <submittedName>
        <fullName evidence="1">Uncharacterized protein</fullName>
    </submittedName>
</protein>
<organism evidence="1 2">
    <name type="scientific">Pseudorhizobium banfieldiae</name>
    <dbReference type="NCBI Taxonomy" id="1125847"/>
    <lineage>
        <taxon>Bacteria</taxon>
        <taxon>Pseudomonadati</taxon>
        <taxon>Pseudomonadota</taxon>
        <taxon>Alphaproteobacteria</taxon>
        <taxon>Hyphomicrobiales</taxon>
        <taxon>Rhizobiaceae</taxon>
        <taxon>Rhizobium/Agrobacterium group</taxon>
        <taxon>Pseudorhizobium</taxon>
    </lineage>
</organism>
<reference evidence="1 2" key="1">
    <citation type="journal article" date="2013" name="Genome Biol. Evol.">
        <title>Life in an arsenic-containing gold mine: genome and physiology of the autotrophic arsenite-oxidizing bacterium rhizobium sp. NT-26.</title>
        <authorList>
            <person name="Andres J."/>
            <person name="Arsene-Ploetze F."/>
            <person name="Barbe V."/>
            <person name="Brochier-Armanet C."/>
            <person name="Cleiss-Arnold J."/>
            <person name="Coppee J.Y."/>
            <person name="Dillies M.A."/>
            <person name="Geist"/>
            <person name="L"/>
            <person name="Joublin A."/>
            <person name="Koechler S."/>
            <person name="Lassalle F."/>
            <person name="Marchal M."/>
            <person name="Medigue C."/>
            <person name="Muller D."/>
            <person name="Nesme X."/>
            <person name="Plewniak F."/>
            <person name="Proux C."/>
            <person name="Ramirez-Bahena M.H."/>
            <person name="Schenowitz C."/>
            <person name="Sismeiro O."/>
            <person name="Vallenet D."/>
            <person name="Santini J.M."/>
            <person name="Bertin P.N."/>
        </authorList>
    </citation>
    <scope>NUCLEOTIDE SEQUENCE [LARGE SCALE GENOMIC DNA]</scope>
    <source>
        <strain evidence="1 2">NT-26</strain>
    </source>
</reference>
<name>L0NCU5_9HYPH</name>
<gene>
    <name evidence="1" type="ORF">NT26_1161</name>
</gene>
<dbReference type="EMBL" id="FO082820">
    <property type="protein sequence ID" value="CCF18885.1"/>
    <property type="molecule type" value="Genomic_DNA"/>
</dbReference>
<dbReference type="KEGG" id="rht:NT26_1161"/>
<dbReference type="AlphaFoldDB" id="L0NCU5"/>
<accession>L0NCU5</accession>
<evidence type="ECO:0000313" key="1">
    <source>
        <dbReference type="EMBL" id="CCF18885.1"/>
    </source>
</evidence>
<keyword evidence="2" id="KW-1185">Reference proteome</keyword>
<sequence length="72" mass="8201">MKRLIHHIIPFNVPESVSALHSLGPFEGERRAAKLDDLEKILVACRRRRDDSRLWLASLQGIAWALSGRRLG</sequence>
<evidence type="ECO:0000313" key="2">
    <source>
        <dbReference type="Proteomes" id="UP000010792"/>
    </source>
</evidence>